<proteinExistence type="predicted"/>
<feature type="domain" description="Rieske" evidence="6">
    <location>
        <begin position="30"/>
        <end position="131"/>
    </location>
</feature>
<dbReference type="EC" id="1.14.13.82" evidence="7"/>
<dbReference type="SUPFAM" id="SSF55961">
    <property type="entry name" value="Bet v1-like"/>
    <property type="match status" value="1"/>
</dbReference>
<dbReference type="GO" id="GO:0018489">
    <property type="term" value="F:vanillate monooxygenase activity"/>
    <property type="evidence" value="ECO:0007669"/>
    <property type="project" value="UniProtKB-EC"/>
</dbReference>
<dbReference type="GeneID" id="34784091"/>
<dbReference type="PANTHER" id="PTHR21266">
    <property type="entry name" value="IRON-SULFUR DOMAIN CONTAINING PROTEIN"/>
    <property type="match status" value="1"/>
</dbReference>
<dbReference type="Pfam" id="PF19112">
    <property type="entry name" value="VanA_C"/>
    <property type="match status" value="1"/>
</dbReference>
<evidence type="ECO:0000256" key="2">
    <source>
        <dbReference type="ARBA" id="ARBA00022723"/>
    </source>
</evidence>
<dbReference type="Proteomes" id="UP000056109">
    <property type="component" value="Chromosome I"/>
</dbReference>
<dbReference type="InterPro" id="IPR050584">
    <property type="entry name" value="Cholesterol_7-desaturase"/>
</dbReference>
<dbReference type="Gene3D" id="2.20.25.680">
    <property type="match status" value="1"/>
</dbReference>
<organism evidence="7 8">
    <name type="scientific">Acetobacter senegalensis</name>
    <dbReference type="NCBI Taxonomy" id="446692"/>
    <lineage>
        <taxon>Bacteria</taxon>
        <taxon>Pseudomonadati</taxon>
        <taxon>Pseudomonadota</taxon>
        <taxon>Alphaproteobacteria</taxon>
        <taxon>Acetobacterales</taxon>
        <taxon>Acetobacteraceae</taxon>
        <taxon>Acetobacter</taxon>
    </lineage>
</organism>
<evidence type="ECO:0000259" key="6">
    <source>
        <dbReference type="PROSITE" id="PS51296"/>
    </source>
</evidence>
<name>A0A0U5EZ96_9PROT</name>
<keyword evidence="1" id="KW-0001">2Fe-2S</keyword>
<keyword evidence="8" id="KW-1185">Reference proteome</keyword>
<dbReference type="KEGG" id="asz:ASN_3131"/>
<protein>
    <submittedName>
        <fullName evidence="7">Dioxygenase, iron-sulfur subunit</fullName>
        <ecNumber evidence="7">1.14.13.82</ecNumber>
    </submittedName>
</protein>
<dbReference type="PROSITE" id="PS51296">
    <property type="entry name" value="RIESKE"/>
    <property type="match status" value="1"/>
</dbReference>
<keyword evidence="2" id="KW-0479">Metal-binding</keyword>
<keyword evidence="4" id="KW-0408">Iron</keyword>
<dbReference type="RefSeq" id="WP_058988567.1">
    <property type="nucleotide sequence ID" value="NZ_LN606600.1"/>
</dbReference>
<keyword evidence="7" id="KW-0223">Dioxygenase</keyword>
<dbReference type="AlphaFoldDB" id="A0A0U5EZ96"/>
<evidence type="ECO:0000256" key="5">
    <source>
        <dbReference type="ARBA" id="ARBA00023014"/>
    </source>
</evidence>
<dbReference type="InterPro" id="IPR036922">
    <property type="entry name" value="Rieske_2Fe-2S_sf"/>
</dbReference>
<keyword evidence="5" id="KW-0411">Iron-sulfur</keyword>
<gene>
    <name evidence="7" type="ORF">ASN_3131</name>
</gene>
<dbReference type="InterPro" id="IPR044043">
    <property type="entry name" value="VanA_C_cat"/>
</dbReference>
<dbReference type="Gene3D" id="2.20.25.10">
    <property type="match status" value="1"/>
</dbReference>
<dbReference type="Pfam" id="PF00355">
    <property type="entry name" value="Rieske"/>
    <property type="match status" value="1"/>
</dbReference>
<dbReference type="PANTHER" id="PTHR21266:SF60">
    <property type="entry name" value="3-KETOSTEROID-9-ALPHA-MONOOXYGENASE, OXYGENASE COMPONENT"/>
    <property type="match status" value="1"/>
</dbReference>
<reference evidence="8" key="1">
    <citation type="submission" date="2014-09" db="EMBL/GenBank/DDBJ databases">
        <authorList>
            <person name="Illeghems K.G."/>
        </authorList>
    </citation>
    <scope>NUCLEOTIDE SEQUENCE [LARGE SCALE GENOMIC DNA]</scope>
    <source>
        <strain evidence="8">108B</strain>
    </source>
</reference>
<accession>A0A0U5EZ96</accession>
<evidence type="ECO:0000313" key="8">
    <source>
        <dbReference type="Proteomes" id="UP000056109"/>
    </source>
</evidence>
<dbReference type="PATRIC" id="fig|446692.3.peg.3297"/>
<dbReference type="EMBL" id="LN606600">
    <property type="protein sequence ID" value="CEF42374.1"/>
    <property type="molecule type" value="Genomic_DNA"/>
</dbReference>
<dbReference type="GO" id="GO:0051213">
    <property type="term" value="F:dioxygenase activity"/>
    <property type="evidence" value="ECO:0007669"/>
    <property type="project" value="UniProtKB-KW"/>
</dbReference>
<dbReference type="InterPro" id="IPR017941">
    <property type="entry name" value="Rieske_2Fe-2S"/>
</dbReference>
<dbReference type="SUPFAM" id="SSF50022">
    <property type="entry name" value="ISP domain"/>
    <property type="match status" value="1"/>
</dbReference>
<keyword evidence="3 7" id="KW-0560">Oxidoreductase</keyword>
<dbReference type="Gene3D" id="3.90.380.10">
    <property type="entry name" value="Naphthalene 1,2-dioxygenase Alpha Subunit, Chain A, domain 1"/>
    <property type="match status" value="1"/>
</dbReference>
<evidence type="ECO:0000256" key="3">
    <source>
        <dbReference type="ARBA" id="ARBA00023002"/>
    </source>
</evidence>
<sequence>MENELHQISDHSVCAAQIDLRRVRTNPDFWYPVAWSRELGREKAIDVRFAGRHIVVVRPRSGVPYALDGLCAHRQVLLAKGEAHGDLLSCIAHGLKYNRDGQCVSPNVSAEAQCLRLRTWACREKDGLIFVFMGDQSLADKTPFPDFPRVRDRSYRTRRFGQVVNCHYSFMHENLMDMNHQVLHSRLVGKMKPRFLGMDHGDDFVEARYTFARTGGKQPLSEALIYGQRRRDGRDFAYRDVMTIRTQYPYQSLRIETQGIEDPVMELWISYLPQDREELTNRVFGLLSIKRLKVPFLLDIAWPIVVAFTERVFSEDREIVELEQAAWKDLGGDHNQEVFPVIKQLRDLLRRCGQMPKSAEEADP</sequence>
<dbReference type="GO" id="GO:0051537">
    <property type="term" value="F:2 iron, 2 sulfur cluster binding"/>
    <property type="evidence" value="ECO:0007669"/>
    <property type="project" value="UniProtKB-KW"/>
</dbReference>
<evidence type="ECO:0000256" key="4">
    <source>
        <dbReference type="ARBA" id="ARBA00023004"/>
    </source>
</evidence>
<evidence type="ECO:0000256" key="1">
    <source>
        <dbReference type="ARBA" id="ARBA00022714"/>
    </source>
</evidence>
<dbReference type="GO" id="GO:0046872">
    <property type="term" value="F:metal ion binding"/>
    <property type="evidence" value="ECO:0007669"/>
    <property type="project" value="UniProtKB-KW"/>
</dbReference>
<evidence type="ECO:0000313" key="7">
    <source>
        <dbReference type="EMBL" id="CEF42374.1"/>
    </source>
</evidence>